<evidence type="ECO:0000313" key="2">
    <source>
        <dbReference type="EMBL" id="MXR43521.1"/>
    </source>
</evidence>
<dbReference type="SUPFAM" id="SSF53448">
    <property type="entry name" value="Nucleotide-diphospho-sugar transferases"/>
    <property type="match status" value="1"/>
</dbReference>
<feature type="domain" description="Glycosyltransferase 2-like" evidence="1">
    <location>
        <begin position="4"/>
        <end position="139"/>
    </location>
</feature>
<dbReference type="InterPro" id="IPR001173">
    <property type="entry name" value="Glyco_trans_2-like"/>
</dbReference>
<organism evidence="2 3">
    <name type="scientific">Mesomycoplasma hyorhinis</name>
    <name type="common">Mycoplasma hyorhinis</name>
    <dbReference type="NCBI Taxonomy" id="2100"/>
    <lineage>
        <taxon>Bacteria</taxon>
        <taxon>Bacillati</taxon>
        <taxon>Mycoplasmatota</taxon>
        <taxon>Mycoplasmoidales</taxon>
        <taxon>Metamycoplasmataceae</taxon>
        <taxon>Mesomycoplasma</taxon>
    </lineage>
</organism>
<name>A0ABD6IEF2_MESHY</name>
<evidence type="ECO:0000313" key="3">
    <source>
        <dbReference type="Proteomes" id="UP001193384"/>
    </source>
</evidence>
<protein>
    <submittedName>
        <fullName evidence="2">Glycosyltransferase</fullName>
    </submittedName>
</protein>
<dbReference type="EMBL" id="QQQW01000003">
    <property type="protein sequence ID" value="MXR43521.1"/>
    <property type="molecule type" value="Genomic_DNA"/>
</dbReference>
<dbReference type="GeneID" id="93248420"/>
<dbReference type="RefSeq" id="WP_014335521.1">
    <property type="nucleotide sequence ID" value="NZ_CP016817.1"/>
</dbReference>
<sequence length="331" mass="40239">MMLSIFLPIYNKNQNLEQILEKFVKQTDKDFELVLSLNSPSEQQLIALDKFKKSFKNQVIILINDKNKILSEQILDMVLLSSGEYFVYIADFLDFENNLVELFSKYKQKFNCDVIEFKPKLKTYFQWMPKNRIKKNRVFNLPSQPQVIAYSFPLFFNKFFKKDTFLNIIKNTNIKENNSKFLLNLVYKILLNIQTYVFIDQVFLTIKNIKVDKISFYTLNRNWSEIQEYMLQNRRKFANEIQYAKMYFFELFIPSMFGLHKSNFFKKIKHMLWKESQIQLLMDKYFSFLEKLRKVEFNKNINLYLFENNEESFLIKSDLNQDKWKEIHKKL</sequence>
<proteinExistence type="predicted"/>
<gene>
    <name evidence="2" type="ORF">DR101_00935</name>
</gene>
<dbReference type="InterPro" id="IPR029044">
    <property type="entry name" value="Nucleotide-diphossugar_trans"/>
</dbReference>
<dbReference type="AlphaFoldDB" id="A0ABD6IEF2"/>
<evidence type="ECO:0000259" key="1">
    <source>
        <dbReference type="Pfam" id="PF00535"/>
    </source>
</evidence>
<dbReference type="CDD" id="cd00761">
    <property type="entry name" value="Glyco_tranf_GTA_type"/>
    <property type="match status" value="1"/>
</dbReference>
<dbReference type="Gene3D" id="3.90.550.10">
    <property type="entry name" value="Spore Coat Polysaccharide Biosynthesis Protein SpsA, Chain A"/>
    <property type="match status" value="1"/>
</dbReference>
<comment type="caution">
    <text evidence="2">The sequence shown here is derived from an EMBL/GenBank/DDBJ whole genome shotgun (WGS) entry which is preliminary data.</text>
</comment>
<reference evidence="2 3" key="1">
    <citation type="submission" date="2018-07" db="EMBL/GenBank/DDBJ databases">
        <title>Genetic characterization of Mycoplasma hyopneumoniae, M. hyorhinis and M. flocculare isolates through whole genome sequencing analysis: comparative analysis of sequence types and putative genes involved in virulence.</title>
        <authorList>
            <person name="Fourour S."/>
            <person name="Lucas P."/>
            <person name="Touzain F."/>
            <person name="Tocqueville V."/>
            <person name="Kempf I."/>
            <person name="Marois-Crehan C."/>
        </authorList>
    </citation>
    <scope>NUCLEOTIDE SEQUENCE [LARGE SCALE GENOMIC DNA]</scope>
    <source>
        <strain evidence="2 3">MHR389</strain>
    </source>
</reference>
<accession>A0ABD6IEF2</accession>
<dbReference type="Pfam" id="PF00535">
    <property type="entry name" value="Glycos_transf_2"/>
    <property type="match status" value="1"/>
</dbReference>
<dbReference type="Proteomes" id="UP001193384">
    <property type="component" value="Unassembled WGS sequence"/>
</dbReference>